<evidence type="ECO:0000256" key="15">
    <source>
        <dbReference type="ARBA" id="ARBA00038000"/>
    </source>
</evidence>
<dbReference type="InterPro" id="IPR003593">
    <property type="entry name" value="AAA+_ATPase"/>
</dbReference>
<dbReference type="GO" id="GO:0004518">
    <property type="term" value="F:nuclease activity"/>
    <property type="evidence" value="ECO:0007669"/>
    <property type="project" value="UniProtKB-KW"/>
</dbReference>
<evidence type="ECO:0000256" key="12">
    <source>
        <dbReference type="ARBA" id="ARBA00023004"/>
    </source>
</evidence>
<keyword evidence="9" id="KW-0862">Zinc</keyword>
<dbReference type="Gene3D" id="1.10.8.280">
    <property type="entry name" value="ABC transporter ATPase domain-like"/>
    <property type="match status" value="1"/>
</dbReference>
<dbReference type="PROSITE" id="PS00211">
    <property type="entry name" value="ABC_TRANSPORTER_1"/>
    <property type="match status" value="1"/>
</dbReference>
<proteinExistence type="inferred from homology"/>
<dbReference type="GO" id="GO:0008270">
    <property type="term" value="F:zinc ion binding"/>
    <property type="evidence" value="ECO:0007669"/>
    <property type="project" value="UniProtKB-KW"/>
</dbReference>
<evidence type="ECO:0000259" key="19">
    <source>
        <dbReference type="PROSITE" id="PS50893"/>
    </source>
</evidence>
<feature type="domain" description="ABC transporter" evidence="19">
    <location>
        <begin position="488"/>
        <end position="800"/>
    </location>
</feature>
<dbReference type="GO" id="GO:0006281">
    <property type="term" value="P:DNA repair"/>
    <property type="evidence" value="ECO:0007669"/>
    <property type="project" value="UniProtKB-KW"/>
</dbReference>
<keyword evidence="22" id="KW-1185">Reference proteome</keyword>
<evidence type="ECO:0000256" key="2">
    <source>
        <dbReference type="ARBA" id="ARBA00022490"/>
    </source>
</evidence>
<dbReference type="AlphaFoldDB" id="A0A1C6TS15"/>
<keyword evidence="3 18" id="KW-0479">Metal-binding</keyword>
<dbReference type="InterPro" id="IPR041552">
    <property type="entry name" value="UvrA_DNA-bd"/>
</dbReference>
<keyword evidence="11" id="KW-0267">Excision nuclease</keyword>
<evidence type="ECO:0000256" key="11">
    <source>
        <dbReference type="ARBA" id="ARBA00022881"/>
    </source>
</evidence>
<evidence type="ECO:0000256" key="1">
    <source>
        <dbReference type="ARBA" id="ARBA00004496"/>
    </source>
</evidence>
<comment type="subcellular location">
    <subcellularLocation>
        <location evidence="1">Cytoplasm</location>
    </subcellularLocation>
</comment>
<dbReference type="PANTHER" id="PTHR43152:SF3">
    <property type="entry name" value="UVRABC SYSTEM PROTEIN A"/>
    <property type="match status" value="1"/>
</dbReference>
<keyword evidence="6" id="KW-0227">DNA damage</keyword>
<dbReference type="SUPFAM" id="SSF52540">
    <property type="entry name" value="P-loop containing nucleoside triphosphate hydrolases"/>
    <property type="match status" value="2"/>
</dbReference>
<dbReference type="PANTHER" id="PTHR43152">
    <property type="entry name" value="UVRABC SYSTEM PROTEIN A"/>
    <property type="match status" value="1"/>
</dbReference>
<evidence type="ECO:0000256" key="3">
    <source>
        <dbReference type="ARBA" id="ARBA00022723"/>
    </source>
</evidence>
<evidence type="ECO:0000256" key="10">
    <source>
        <dbReference type="ARBA" id="ARBA00022840"/>
    </source>
</evidence>
<evidence type="ECO:0000259" key="20">
    <source>
        <dbReference type="PROSITE" id="PS51007"/>
    </source>
</evidence>
<sequence>MVGARTNNLRDVSVSIPKGQLVAFTGVSGSGKTSLAIDTLHTEAQLRYLEGLSPFVRQYITQRNRPKVDRVRGLGATLAVDQRRLNRNPRSTVATITGIDGHLGLLYSRLPGIGAEQAAEGGGGHLTTAHFDRNTPEGSCADCHGVGGRWRAQEDLVITQPHLPLFEGASPWYAKWRSGEHAFVPALAEKRGVDLGRPWQSLPEEFRRCVLHGTGDERIEATIEIPNRNETATMTYTSSQPLRGALAEVERVFTNARTPSAKQRYLAYMRKQPCGTCGGSGYHEVARSVRLGGLTYPDLLAVEVREVRSWAQRVAGDLGARQREVGEPLLQDLGRRLGILDRLGLAHLQLSRGAATLSGGELQRTRLAAQLSTELSGIVFVLDEPGSGLHPADKAHLLDIALELREAGNTVLLVEHDPELIARADWVIDMGPGAGRLGGEVLVSGPPADAAVHPQSVTGRYLAGHGPRLRRTRRPVGDGTGWVELHGLRAQNVITDLVRLPAGRLTCLTGVSGSGKSSLLGALAASVAAALNGRTTDTVREVTGIERFGWVAVVDQEPLGRTPRSNPATYSKAFDVVRKLFAETGTARGMGVDASWFSFNTEGGGRCETCAGYGRKLVDMHFLPDVWVVCDACGGRRYKPAALEIKYQGLTIDQVLELTVAEAVERFSEPRQLAETLGALNRVGLGYLQLGQSATELSGGEAQRLKLASAIQRGAASRKAGLVVLDEPVSGLHPSDSQRVVDALDALLDSGNTVVVAEHDIPVAASADWVIDLGPGAGPDGGAVVAEGTPETVATAGTPTAGFFRRYAAGLPLLGARGDDR</sequence>
<accession>A0A1C6TS15</accession>
<dbReference type="GO" id="GO:0005524">
    <property type="term" value="F:ATP binding"/>
    <property type="evidence" value="ECO:0007669"/>
    <property type="project" value="UniProtKB-KW"/>
</dbReference>
<keyword evidence="18" id="KW-0349">Heme</keyword>
<dbReference type="GO" id="GO:0016887">
    <property type="term" value="F:ATP hydrolysis activity"/>
    <property type="evidence" value="ECO:0007669"/>
    <property type="project" value="InterPro"/>
</dbReference>
<protein>
    <recommendedName>
        <fullName evidence="16">UvrABC system protein A</fullName>
    </recommendedName>
    <alternativeName>
        <fullName evidence="17">Excinuclease ABC subunit A</fullName>
    </alternativeName>
</protein>
<feature type="domain" description="Cytochrome c" evidence="20">
    <location>
        <begin position="117"/>
        <end position="273"/>
    </location>
</feature>
<dbReference type="InterPro" id="IPR009056">
    <property type="entry name" value="Cyt_c-like_dom"/>
</dbReference>
<dbReference type="GO" id="GO:0003677">
    <property type="term" value="F:DNA binding"/>
    <property type="evidence" value="ECO:0007669"/>
    <property type="project" value="UniProtKB-KW"/>
</dbReference>
<dbReference type="GO" id="GO:0020037">
    <property type="term" value="F:heme binding"/>
    <property type="evidence" value="ECO:0007669"/>
    <property type="project" value="InterPro"/>
</dbReference>
<dbReference type="EMBL" id="FMHZ01000002">
    <property type="protein sequence ID" value="SCL44606.1"/>
    <property type="molecule type" value="Genomic_DNA"/>
</dbReference>
<evidence type="ECO:0000256" key="13">
    <source>
        <dbReference type="ARBA" id="ARBA00023125"/>
    </source>
</evidence>
<evidence type="ECO:0000256" key="16">
    <source>
        <dbReference type="ARBA" id="ARBA00039316"/>
    </source>
</evidence>
<dbReference type="GO" id="GO:0005737">
    <property type="term" value="C:cytoplasm"/>
    <property type="evidence" value="ECO:0007669"/>
    <property type="project" value="UniProtKB-SubCell"/>
</dbReference>
<dbReference type="Proteomes" id="UP000199001">
    <property type="component" value="Unassembled WGS sequence"/>
</dbReference>
<dbReference type="PROSITE" id="PS50893">
    <property type="entry name" value="ABC_TRANSPORTER_2"/>
    <property type="match status" value="1"/>
</dbReference>
<dbReference type="SMART" id="SM00382">
    <property type="entry name" value="AAA"/>
    <property type="match status" value="2"/>
</dbReference>
<keyword evidence="7" id="KW-0228">DNA excision</keyword>
<keyword evidence="8" id="KW-0863">Zinc-finger</keyword>
<keyword evidence="14" id="KW-0234">DNA repair</keyword>
<dbReference type="InterPro" id="IPR017871">
    <property type="entry name" value="ABC_transporter-like_CS"/>
</dbReference>
<dbReference type="GO" id="GO:0009055">
    <property type="term" value="F:electron transfer activity"/>
    <property type="evidence" value="ECO:0007669"/>
    <property type="project" value="InterPro"/>
</dbReference>
<evidence type="ECO:0000256" key="5">
    <source>
        <dbReference type="ARBA" id="ARBA00022741"/>
    </source>
</evidence>
<gene>
    <name evidence="21" type="ORF">GA0070606_0368</name>
</gene>
<evidence type="ECO:0000256" key="6">
    <source>
        <dbReference type="ARBA" id="ARBA00022763"/>
    </source>
</evidence>
<evidence type="ECO:0000256" key="18">
    <source>
        <dbReference type="PROSITE-ProRule" id="PRU00433"/>
    </source>
</evidence>
<evidence type="ECO:0000256" key="9">
    <source>
        <dbReference type="ARBA" id="ARBA00022833"/>
    </source>
</evidence>
<dbReference type="PROSITE" id="PS51007">
    <property type="entry name" value="CYTC"/>
    <property type="match status" value="1"/>
</dbReference>
<organism evidence="21 22">
    <name type="scientific">Micromonospora citrea</name>
    <dbReference type="NCBI Taxonomy" id="47855"/>
    <lineage>
        <taxon>Bacteria</taxon>
        <taxon>Bacillati</taxon>
        <taxon>Actinomycetota</taxon>
        <taxon>Actinomycetes</taxon>
        <taxon>Micromonosporales</taxon>
        <taxon>Micromonosporaceae</taxon>
        <taxon>Micromonospora</taxon>
    </lineage>
</organism>
<evidence type="ECO:0000256" key="14">
    <source>
        <dbReference type="ARBA" id="ARBA00023204"/>
    </source>
</evidence>
<reference evidence="22" key="1">
    <citation type="submission" date="2016-06" db="EMBL/GenBank/DDBJ databases">
        <authorList>
            <person name="Varghese N."/>
            <person name="Submissions Spin"/>
        </authorList>
    </citation>
    <scope>NUCLEOTIDE SEQUENCE [LARGE SCALE GENOMIC DNA]</scope>
    <source>
        <strain evidence="22">DSM 43903</strain>
    </source>
</reference>
<dbReference type="InterPro" id="IPR003439">
    <property type="entry name" value="ABC_transporter-like_ATP-bd"/>
</dbReference>
<dbReference type="Gene3D" id="1.20.1580.10">
    <property type="entry name" value="ABC transporter ATPase like domain"/>
    <property type="match status" value="2"/>
</dbReference>
<evidence type="ECO:0000256" key="4">
    <source>
        <dbReference type="ARBA" id="ARBA00022737"/>
    </source>
</evidence>
<keyword evidence="10" id="KW-0067">ATP-binding</keyword>
<comment type="similarity">
    <text evidence="15">Belongs to the ABC transporter superfamily. UvrA family.</text>
</comment>
<dbReference type="Gene3D" id="3.40.50.300">
    <property type="entry name" value="P-loop containing nucleotide triphosphate hydrolases"/>
    <property type="match status" value="2"/>
</dbReference>
<keyword evidence="13" id="KW-0238">DNA-binding</keyword>
<keyword evidence="12 18" id="KW-0408">Iron</keyword>
<keyword evidence="4" id="KW-0677">Repeat</keyword>
<evidence type="ECO:0000256" key="17">
    <source>
        <dbReference type="ARBA" id="ARBA00042156"/>
    </source>
</evidence>
<dbReference type="Pfam" id="PF17755">
    <property type="entry name" value="UvrA_DNA-bind"/>
    <property type="match status" value="1"/>
</dbReference>
<dbReference type="STRING" id="47855.GA0070606_0368"/>
<name>A0A1C6TS15_9ACTN</name>
<keyword evidence="5" id="KW-0547">Nucleotide-binding</keyword>
<evidence type="ECO:0000256" key="8">
    <source>
        <dbReference type="ARBA" id="ARBA00022771"/>
    </source>
</evidence>
<evidence type="ECO:0000313" key="22">
    <source>
        <dbReference type="Proteomes" id="UP000199001"/>
    </source>
</evidence>
<keyword evidence="2" id="KW-0963">Cytoplasm</keyword>
<evidence type="ECO:0000313" key="21">
    <source>
        <dbReference type="EMBL" id="SCL44606.1"/>
    </source>
</evidence>
<evidence type="ECO:0000256" key="7">
    <source>
        <dbReference type="ARBA" id="ARBA00022769"/>
    </source>
</evidence>
<dbReference type="InterPro" id="IPR027417">
    <property type="entry name" value="P-loop_NTPase"/>
</dbReference>